<name>A0A1R3G9K5_COCAP</name>
<proteinExistence type="predicted"/>
<dbReference type="AlphaFoldDB" id="A0A1R3G9K5"/>
<dbReference type="Proteomes" id="UP000188268">
    <property type="component" value="Unassembled WGS sequence"/>
</dbReference>
<organism evidence="1 2">
    <name type="scientific">Corchorus capsularis</name>
    <name type="common">Jute</name>
    <dbReference type="NCBI Taxonomy" id="210143"/>
    <lineage>
        <taxon>Eukaryota</taxon>
        <taxon>Viridiplantae</taxon>
        <taxon>Streptophyta</taxon>
        <taxon>Embryophyta</taxon>
        <taxon>Tracheophyta</taxon>
        <taxon>Spermatophyta</taxon>
        <taxon>Magnoliopsida</taxon>
        <taxon>eudicotyledons</taxon>
        <taxon>Gunneridae</taxon>
        <taxon>Pentapetalae</taxon>
        <taxon>rosids</taxon>
        <taxon>malvids</taxon>
        <taxon>Malvales</taxon>
        <taxon>Malvaceae</taxon>
        <taxon>Grewioideae</taxon>
        <taxon>Apeibeae</taxon>
        <taxon>Corchorus</taxon>
    </lineage>
</organism>
<keyword evidence="2" id="KW-1185">Reference proteome</keyword>
<dbReference type="EMBL" id="AWWV01014886">
    <property type="protein sequence ID" value="OMO54737.1"/>
    <property type="molecule type" value="Genomic_DNA"/>
</dbReference>
<evidence type="ECO:0000313" key="2">
    <source>
        <dbReference type="Proteomes" id="UP000188268"/>
    </source>
</evidence>
<accession>A0A1R3G9K5</accession>
<dbReference type="Gramene" id="OMO54737">
    <property type="protein sequence ID" value="OMO54737"/>
    <property type="gene ID" value="CCACVL1_27615"/>
</dbReference>
<gene>
    <name evidence="1" type="ORF">CCACVL1_27615</name>
</gene>
<protein>
    <submittedName>
        <fullName evidence="1">Uncharacterized protein</fullName>
    </submittedName>
</protein>
<reference evidence="1 2" key="1">
    <citation type="submission" date="2013-09" db="EMBL/GenBank/DDBJ databases">
        <title>Corchorus capsularis genome sequencing.</title>
        <authorList>
            <person name="Alam M."/>
            <person name="Haque M.S."/>
            <person name="Islam M.S."/>
            <person name="Emdad E.M."/>
            <person name="Islam M.M."/>
            <person name="Ahmed B."/>
            <person name="Halim A."/>
            <person name="Hossen Q.M.M."/>
            <person name="Hossain M.Z."/>
            <person name="Ahmed R."/>
            <person name="Khan M.M."/>
            <person name="Islam R."/>
            <person name="Rashid M.M."/>
            <person name="Khan S.A."/>
            <person name="Rahman M.S."/>
            <person name="Alam M."/>
        </authorList>
    </citation>
    <scope>NUCLEOTIDE SEQUENCE [LARGE SCALE GENOMIC DNA]</scope>
    <source>
        <strain evidence="2">cv. CVL-1</strain>
        <tissue evidence="1">Whole seedling</tissue>
    </source>
</reference>
<evidence type="ECO:0000313" key="1">
    <source>
        <dbReference type="EMBL" id="OMO54737.1"/>
    </source>
</evidence>
<sequence length="63" mass="7475">MAAETLETDRRRAQDFHDFFTKPFFFQAPARTHERVAMAMGYGLWLTQSREGPRFLIRRALKV</sequence>
<comment type="caution">
    <text evidence="1">The sequence shown here is derived from an EMBL/GenBank/DDBJ whole genome shotgun (WGS) entry which is preliminary data.</text>
</comment>